<evidence type="ECO:0000256" key="1">
    <source>
        <dbReference type="SAM" id="MobiDB-lite"/>
    </source>
</evidence>
<proteinExistence type="predicted"/>
<feature type="region of interest" description="Disordered" evidence="1">
    <location>
        <begin position="24"/>
        <end position="109"/>
    </location>
</feature>
<dbReference type="AlphaFoldDB" id="A0A1V2UPK2"/>
<protein>
    <recommendedName>
        <fullName evidence="4">Lipoprotein</fullName>
    </recommendedName>
</protein>
<dbReference type="Proteomes" id="UP000189376">
    <property type="component" value="Unassembled WGS sequence"/>
</dbReference>
<sequence>MSFKTLLLTGLLSVGLVLVGCSKKEESTSQSKPIQPDEQIDKVDPSADLQAAREAYVDNEKPSKVEGHDFDAHQKTAEQNPPKEDEPNDMSSMLNAAAADAQKQADQNK</sequence>
<feature type="compositionally biased region" description="Low complexity" evidence="1">
    <location>
        <begin position="95"/>
        <end position="109"/>
    </location>
</feature>
<dbReference type="PROSITE" id="PS51257">
    <property type="entry name" value="PROKAR_LIPOPROTEIN"/>
    <property type="match status" value="1"/>
</dbReference>
<keyword evidence="3" id="KW-1185">Reference proteome</keyword>
<name>A0A1V2UPK2_9GAMM</name>
<organism evidence="2 3">
    <name type="scientific">Acinetobacter genomosp. 33YU</name>
    <dbReference type="NCBI Taxonomy" id="1675530"/>
    <lineage>
        <taxon>Bacteria</taxon>
        <taxon>Pseudomonadati</taxon>
        <taxon>Pseudomonadota</taxon>
        <taxon>Gammaproteobacteria</taxon>
        <taxon>Moraxellales</taxon>
        <taxon>Moraxellaceae</taxon>
        <taxon>Acinetobacter</taxon>
    </lineage>
</organism>
<dbReference type="RefSeq" id="WP_038350046.1">
    <property type="nucleotide sequence ID" value="NZ_LFZS01000031.1"/>
</dbReference>
<accession>A0A1V2UPK2</accession>
<reference evidence="2 3" key="1">
    <citation type="submission" date="2015-07" db="EMBL/GenBank/DDBJ databases">
        <title>Acinetobacter yuneri, a novel member of Acinetobacter calcoaceticus-Acinetobacter baumannii complex isolated from clinical specimen.</title>
        <authorList>
            <person name="Yu Y."/>
        </authorList>
    </citation>
    <scope>NUCLEOTIDE SEQUENCE [LARGE SCALE GENOMIC DNA]</scope>
    <source>
        <strain evidence="2 3">A362</strain>
    </source>
</reference>
<evidence type="ECO:0008006" key="4">
    <source>
        <dbReference type="Google" id="ProtNLM"/>
    </source>
</evidence>
<evidence type="ECO:0000313" key="3">
    <source>
        <dbReference type="Proteomes" id="UP000189376"/>
    </source>
</evidence>
<feature type="compositionally biased region" description="Basic and acidic residues" evidence="1">
    <location>
        <begin position="55"/>
        <end position="85"/>
    </location>
</feature>
<dbReference type="EMBL" id="LFZS01000031">
    <property type="protein sequence ID" value="ONN51045.1"/>
    <property type="molecule type" value="Genomic_DNA"/>
</dbReference>
<comment type="caution">
    <text evidence="2">The sequence shown here is derived from an EMBL/GenBank/DDBJ whole genome shotgun (WGS) entry which is preliminary data.</text>
</comment>
<gene>
    <name evidence="2" type="ORF">AC058_19090</name>
</gene>
<evidence type="ECO:0000313" key="2">
    <source>
        <dbReference type="EMBL" id="ONN51045.1"/>
    </source>
</evidence>